<dbReference type="EMBL" id="JAJJMA010036134">
    <property type="protein sequence ID" value="MCL7024594.1"/>
    <property type="molecule type" value="Genomic_DNA"/>
</dbReference>
<evidence type="ECO:0000256" key="6">
    <source>
        <dbReference type="RuleBase" id="RU367044"/>
    </source>
</evidence>
<evidence type="ECO:0000256" key="1">
    <source>
        <dbReference type="ARBA" id="ARBA00004613"/>
    </source>
</evidence>
<gene>
    <name evidence="7" type="ORF">MKW94_006891</name>
</gene>
<proteinExistence type="inferred from homology"/>
<sequence length="155" mass="18269">MSDYSKSRVSSSSSNHAYVLGLLVMALLVCECSAYGAFWNAIHASVKNDISDKTVLTIHCKSKEDDLGEHRLAYGESFAWNFHQNFMRSTMFWCFMWWRDSTGKYIQGSYEVYKLKRDWHNCHTQCPVSIRKDGIYAYYDELKKFDLLFPWQKKQ</sequence>
<dbReference type="PANTHER" id="PTHR31232">
    <property type="match status" value="1"/>
</dbReference>
<keyword evidence="5" id="KW-0732">Signal</keyword>
<dbReference type="Proteomes" id="UP001177140">
    <property type="component" value="Unassembled WGS sequence"/>
</dbReference>
<evidence type="ECO:0000313" key="7">
    <source>
        <dbReference type="EMBL" id="MCL7024594.1"/>
    </source>
</evidence>
<evidence type="ECO:0000256" key="2">
    <source>
        <dbReference type="ARBA" id="ARBA00005581"/>
    </source>
</evidence>
<evidence type="ECO:0000256" key="3">
    <source>
        <dbReference type="ARBA" id="ARBA00022471"/>
    </source>
</evidence>
<dbReference type="GO" id="GO:0060320">
    <property type="term" value="P:rejection of self pollen"/>
    <property type="evidence" value="ECO:0007669"/>
    <property type="project" value="UniProtKB-KW"/>
</dbReference>
<keyword evidence="3 6" id="KW-0713">Self-incompatibility</keyword>
<comment type="caution">
    <text evidence="7">The sequence shown here is derived from an EMBL/GenBank/DDBJ whole genome shotgun (WGS) entry which is preliminary data.</text>
</comment>
<reference evidence="7" key="1">
    <citation type="submission" date="2022-03" db="EMBL/GenBank/DDBJ databases">
        <title>A functionally conserved STORR gene fusion in Papaver species that diverged 16.8 million years ago.</title>
        <authorList>
            <person name="Catania T."/>
        </authorList>
    </citation>
    <scope>NUCLEOTIDE SEQUENCE</scope>
    <source>
        <strain evidence="7">S-191538</strain>
    </source>
</reference>
<accession>A0AA41RQ57</accession>
<evidence type="ECO:0000256" key="4">
    <source>
        <dbReference type="ARBA" id="ARBA00022525"/>
    </source>
</evidence>
<dbReference type="Pfam" id="PF05938">
    <property type="entry name" value="Self-incomp_S1"/>
    <property type="match status" value="1"/>
</dbReference>
<dbReference type="AlphaFoldDB" id="A0AA41RQ57"/>
<comment type="similarity">
    <text evidence="2 6">Belongs to the plant self-incompatibility (S1) protein family.</text>
</comment>
<dbReference type="InterPro" id="IPR010264">
    <property type="entry name" value="Self-incomp_S1"/>
</dbReference>
<keyword evidence="8" id="KW-1185">Reference proteome</keyword>
<evidence type="ECO:0000256" key="5">
    <source>
        <dbReference type="ARBA" id="ARBA00022729"/>
    </source>
</evidence>
<evidence type="ECO:0000313" key="8">
    <source>
        <dbReference type="Proteomes" id="UP001177140"/>
    </source>
</evidence>
<organism evidence="7 8">
    <name type="scientific">Papaver nudicaule</name>
    <name type="common">Iceland poppy</name>
    <dbReference type="NCBI Taxonomy" id="74823"/>
    <lineage>
        <taxon>Eukaryota</taxon>
        <taxon>Viridiplantae</taxon>
        <taxon>Streptophyta</taxon>
        <taxon>Embryophyta</taxon>
        <taxon>Tracheophyta</taxon>
        <taxon>Spermatophyta</taxon>
        <taxon>Magnoliopsida</taxon>
        <taxon>Ranunculales</taxon>
        <taxon>Papaveraceae</taxon>
        <taxon>Papaveroideae</taxon>
        <taxon>Papaver</taxon>
    </lineage>
</organism>
<comment type="subcellular location">
    <subcellularLocation>
        <location evidence="1 6">Secreted</location>
    </subcellularLocation>
</comment>
<protein>
    <recommendedName>
        <fullName evidence="6">S-protein homolog</fullName>
    </recommendedName>
</protein>
<keyword evidence="4 6" id="KW-0964">Secreted</keyword>
<dbReference type="PANTHER" id="PTHR31232:SF155">
    <property type="entry name" value="PLANT SELF-INCOMPATIBILITY PROTEIN S1 FAMILY"/>
    <property type="match status" value="1"/>
</dbReference>
<name>A0AA41RQ57_PAPNU</name>
<dbReference type="GO" id="GO:0005576">
    <property type="term" value="C:extracellular region"/>
    <property type="evidence" value="ECO:0007669"/>
    <property type="project" value="UniProtKB-SubCell"/>
</dbReference>